<comment type="caution">
    <text evidence="5">The sequence shown here is derived from an EMBL/GenBank/DDBJ whole genome shotgun (WGS) entry which is preliminary data.</text>
</comment>
<keyword evidence="2" id="KW-0560">Oxidoreductase</keyword>
<organism evidence="5 6">
    <name type="scientific">Clostridium innocuum</name>
    <dbReference type="NCBI Taxonomy" id="1522"/>
    <lineage>
        <taxon>Bacteria</taxon>
        <taxon>Bacillati</taxon>
        <taxon>Bacillota</taxon>
        <taxon>Clostridia</taxon>
        <taxon>Eubacteriales</taxon>
        <taxon>Clostridiaceae</taxon>
        <taxon>Clostridium</taxon>
    </lineage>
</organism>
<dbReference type="Proteomes" id="UP000260025">
    <property type="component" value="Unassembled WGS sequence"/>
</dbReference>
<comment type="similarity">
    <text evidence="1">Belongs to the Gfo/Idh/MocA family.</text>
</comment>
<evidence type="ECO:0000259" key="3">
    <source>
        <dbReference type="Pfam" id="PF01408"/>
    </source>
</evidence>
<reference evidence="5 6" key="1">
    <citation type="submission" date="2018-08" db="EMBL/GenBank/DDBJ databases">
        <title>A genome reference for cultivated species of the human gut microbiota.</title>
        <authorList>
            <person name="Zou Y."/>
            <person name="Xue W."/>
            <person name="Luo G."/>
        </authorList>
    </citation>
    <scope>NUCLEOTIDE SEQUENCE [LARGE SCALE GENOMIC DNA]</scope>
    <source>
        <strain evidence="5 6">OF01-2LB</strain>
    </source>
</reference>
<feature type="domain" description="Gfo/Idh/MocA-like oxidoreductase N-terminal" evidence="3">
    <location>
        <begin position="46"/>
        <end position="157"/>
    </location>
</feature>
<evidence type="ECO:0000259" key="4">
    <source>
        <dbReference type="Pfam" id="PF22725"/>
    </source>
</evidence>
<dbReference type="PANTHER" id="PTHR22604:SF105">
    <property type="entry name" value="TRANS-1,2-DIHYDROBENZENE-1,2-DIOL DEHYDROGENASE"/>
    <property type="match status" value="1"/>
</dbReference>
<proteinExistence type="inferred from homology"/>
<dbReference type="SUPFAM" id="SSF51735">
    <property type="entry name" value="NAD(P)-binding Rossmann-fold domains"/>
    <property type="match status" value="1"/>
</dbReference>
<evidence type="ECO:0000256" key="1">
    <source>
        <dbReference type="ARBA" id="ARBA00010928"/>
    </source>
</evidence>
<name>A0A3E2W400_CLOIN</name>
<sequence length="357" mass="41418">MHIVCIFRFVLRRIIVKRKIIPHSIFENFTIYFRCKEEKQFVRKLRWSIWGLDLIAEEFASALEQMQLPYSIICEHDEQTAAFLRKHENMHAYKNLKDMLAADCADIIYISSYGHRHFSCIMQCLEKGMHVLCEKSMFTNFEEAQEAFAYAEKQKLFLGEANTIFYMPLYKEISNIMQNGKIGKLKMIRADFGSLKEEKEEAAIYRKDCGGGALLDIGIYALSAALQLMGTDIETVSTVGFDHPYGVDERWTILLKNTQQILACLDISIRSKLDKRLIIAGERAYIEVYDYHRGDHAAIVYPDGNRESIKCGSREQAVLYEIEKVQEYVRAGCQDPNRFITIEAMNTMKQIYRKEGK</sequence>
<evidence type="ECO:0000313" key="6">
    <source>
        <dbReference type="Proteomes" id="UP000260025"/>
    </source>
</evidence>
<dbReference type="InterPro" id="IPR036291">
    <property type="entry name" value="NAD(P)-bd_dom_sf"/>
</dbReference>
<dbReference type="Pfam" id="PF22725">
    <property type="entry name" value="GFO_IDH_MocA_C3"/>
    <property type="match status" value="1"/>
</dbReference>
<dbReference type="SUPFAM" id="SSF55347">
    <property type="entry name" value="Glyceraldehyde-3-phosphate dehydrogenase-like, C-terminal domain"/>
    <property type="match status" value="1"/>
</dbReference>
<dbReference type="InterPro" id="IPR055170">
    <property type="entry name" value="GFO_IDH_MocA-like_dom"/>
</dbReference>
<dbReference type="PANTHER" id="PTHR22604">
    <property type="entry name" value="OXIDOREDUCTASES"/>
    <property type="match status" value="1"/>
</dbReference>
<gene>
    <name evidence="5" type="ORF">DXA38_02315</name>
</gene>
<dbReference type="EMBL" id="QVEV01000002">
    <property type="protein sequence ID" value="RGC18552.1"/>
    <property type="molecule type" value="Genomic_DNA"/>
</dbReference>
<feature type="domain" description="GFO/IDH/MocA-like oxidoreductase" evidence="4">
    <location>
        <begin position="170"/>
        <end position="286"/>
    </location>
</feature>
<accession>A0A3E2W400</accession>
<dbReference type="Gene3D" id="3.30.360.10">
    <property type="entry name" value="Dihydrodipicolinate Reductase, domain 2"/>
    <property type="match status" value="1"/>
</dbReference>
<dbReference type="InterPro" id="IPR000683">
    <property type="entry name" value="Gfo/Idh/MocA-like_OxRdtase_N"/>
</dbReference>
<dbReference type="AlphaFoldDB" id="A0A3E2W400"/>
<dbReference type="OrthoDB" id="9815825at2"/>
<protein>
    <submittedName>
        <fullName evidence="5">Gfo/Idh/MocA family oxidoreductase</fullName>
    </submittedName>
</protein>
<dbReference type="Gene3D" id="3.40.50.720">
    <property type="entry name" value="NAD(P)-binding Rossmann-like Domain"/>
    <property type="match status" value="1"/>
</dbReference>
<dbReference type="GO" id="GO:0000166">
    <property type="term" value="F:nucleotide binding"/>
    <property type="evidence" value="ECO:0007669"/>
    <property type="project" value="InterPro"/>
</dbReference>
<dbReference type="Pfam" id="PF01408">
    <property type="entry name" value="GFO_IDH_MocA"/>
    <property type="match status" value="1"/>
</dbReference>
<dbReference type="GO" id="GO:0016491">
    <property type="term" value="F:oxidoreductase activity"/>
    <property type="evidence" value="ECO:0007669"/>
    <property type="project" value="UniProtKB-KW"/>
</dbReference>
<dbReference type="InterPro" id="IPR050984">
    <property type="entry name" value="Gfo/Idh/MocA_domain"/>
</dbReference>
<evidence type="ECO:0000256" key="2">
    <source>
        <dbReference type="ARBA" id="ARBA00023002"/>
    </source>
</evidence>
<evidence type="ECO:0000313" key="5">
    <source>
        <dbReference type="EMBL" id="RGC18552.1"/>
    </source>
</evidence>